<dbReference type="PANTHER" id="PTHR43685:SF2">
    <property type="entry name" value="GLYCOSYLTRANSFERASE 2-LIKE DOMAIN-CONTAINING PROTEIN"/>
    <property type="match status" value="1"/>
</dbReference>
<evidence type="ECO:0000259" key="2">
    <source>
        <dbReference type="Pfam" id="PF00535"/>
    </source>
</evidence>
<dbReference type="InterPro" id="IPR001173">
    <property type="entry name" value="Glyco_trans_2-like"/>
</dbReference>
<feature type="compositionally biased region" description="Basic and acidic residues" evidence="1">
    <location>
        <begin position="14"/>
        <end position="28"/>
    </location>
</feature>
<evidence type="ECO:0000313" key="3">
    <source>
        <dbReference type="EMBL" id="AVO37341.1"/>
    </source>
</evidence>
<proteinExistence type="predicted"/>
<protein>
    <submittedName>
        <fullName evidence="3">Glycosyltransferase</fullName>
    </submittedName>
</protein>
<sequence>MGHGMADPTSGALQHRDSRTESANHRDDRPGISVIVMCDGMAEMLETTLHSVLAQNVPASVEILISDTGGTPEFAEQVRALKQFPWFRDLRGLDNETEPAAIAGQTSGDRLLFLRSGDILLPGALRQMSGFMDRYGFDAVIGASGRMTMSGSMDIDAGTEIQFGLPVENTISFPRGSAARVDRYLTNTSHGQVKLFRRNMLQQSHVDLRVGILHDYVCERETTRTLPEQVVLPRTHLQKATKETASTQTPGQSSDRKSIWLFAERGGNSAEENGWIFFNYCVENAHHADCYYVLNAGAKRPNCGAQLASRIVTKGSPEWSILVEQASHLFFNDAAADILASNDDVGRYEDKKYVYLTHGALAFSPGVYQRNHRYFDLITCASQEDIRIASPHWGYDVSTFRVTGLARWDRLTEFAPDKKEVLLSLTWRKTLNTKSWSDNAPLDAESIAHFKSSPYYHAIVRLLRSERLHQILRDAGLRLNIALHFRVRPLFAEALGDNSDIFRVINDDSDEENLQDLLKNAALLITDYSSVMWDMAHMNKPVILYQFDKLEMMRERGLAQFAQREPDLAFDLCFTQAEVIDMIERAVANGFQVDPSRQEHLKRFLPYRDTDNCKRILKAVEEASDPSIKYRHFGDAREAIFDDPPLDTACIDREINGKFVCAVVSDYLAHCLPGTITRLHPDSWEETLRASPPDTFLVEPNLDGRSPWAEIFFDLDATAAFLRKARQHCAETGTRLIVIDTPCHPGHIELPQDVDRIAIGFRHTATEPAVDISVIIPVFNSAEFLEDCLNSIIDQKLDGTFEIIAIDDGSTDNSLEILKRYAREHTFIRVFRQPNARQGIARNHGIHVAAGHFVTFLDADDRLAPDALANLYHTALVFDADVSVGLLGSHILKSGAVYVNQSCHHYMRSPEILDGNSWRPMLQDSSATAKLIRRKFLIDNSICFSGSYHEDAIFTSLLYSDAARISVCKKIVYVYVGRDTISGTKTFDTAKLKQILLVGSFILDVMGEKALPKETIHFKMEQFLRTYDRFLFKFSQRGASGDSRSTDPSVSDLFVDNGIAATLQRFLKHLPDQLILTYATHFGAALLLLKHGRGDLARALLEGDNRDGLAFLEQENLAQVSDFSPGSMSYKKRNTFNYYQPCRVKIVDQDEMARQWGTQADTGTALSSDWKEESFRFQVGDKIITAIQSPGKHTLTLPITLYRLYKKTQNNRREKR</sequence>
<evidence type="ECO:0000256" key="1">
    <source>
        <dbReference type="SAM" id="MobiDB-lite"/>
    </source>
</evidence>
<evidence type="ECO:0000313" key="4">
    <source>
        <dbReference type="Proteomes" id="UP000237655"/>
    </source>
</evidence>
<dbReference type="InterPro" id="IPR007554">
    <property type="entry name" value="Glycerophosphate_synth"/>
</dbReference>
<dbReference type="CDD" id="cd00761">
    <property type="entry name" value="Glyco_tranf_GTA_type"/>
    <property type="match status" value="2"/>
</dbReference>
<dbReference type="EMBL" id="CP027665">
    <property type="protein sequence ID" value="AVO37341.1"/>
    <property type="molecule type" value="Genomic_DNA"/>
</dbReference>
<name>A0A2S0MNM2_9RHOB</name>
<dbReference type="AlphaFoldDB" id="A0A2S0MNM2"/>
<keyword evidence="4" id="KW-1185">Reference proteome</keyword>
<dbReference type="Pfam" id="PF00535">
    <property type="entry name" value="Glycos_transf_2"/>
    <property type="match status" value="1"/>
</dbReference>
<feature type="region of interest" description="Disordered" evidence="1">
    <location>
        <begin position="1"/>
        <end position="28"/>
    </location>
</feature>
<dbReference type="PANTHER" id="PTHR43685">
    <property type="entry name" value="GLYCOSYLTRANSFERASE"/>
    <property type="match status" value="1"/>
</dbReference>
<dbReference type="GO" id="GO:0016020">
    <property type="term" value="C:membrane"/>
    <property type="evidence" value="ECO:0007669"/>
    <property type="project" value="InterPro"/>
</dbReference>
<accession>A0A2S0MNM2</accession>
<dbReference type="InterPro" id="IPR050834">
    <property type="entry name" value="Glycosyltransf_2"/>
</dbReference>
<dbReference type="GO" id="GO:0047355">
    <property type="term" value="F:CDP-glycerol glycerophosphotransferase activity"/>
    <property type="evidence" value="ECO:0007669"/>
    <property type="project" value="InterPro"/>
</dbReference>
<dbReference type="SUPFAM" id="SSF53448">
    <property type="entry name" value="Nucleotide-diphospho-sugar transferases"/>
    <property type="match status" value="2"/>
</dbReference>
<keyword evidence="3" id="KW-0808">Transferase</keyword>
<organism evidence="3 4">
    <name type="scientific">Pukyongiella litopenaei</name>
    <dbReference type="NCBI Taxonomy" id="2605946"/>
    <lineage>
        <taxon>Bacteria</taxon>
        <taxon>Pseudomonadati</taxon>
        <taxon>Pseudomonadota</taxon>
        <taxon>Alphaproteobacteria</taxon>
        <taxon>Rhodobacterales</taxon>
        <taxon>Paracoccaceae</taxon>
        <taxon>Pukyongiella</taxon>
    </lineage>
</organism>
<feature type="domain" description="Glycosyltransferase 2-like" evidence="2">
    <location>
        <begin position="773"/>
        <end position="937"/>
    </location>
</feature>
<dbReference type="InterPro" id="IPR043148">
    <property type="entry name" value="TagF_C"/>
</dbReference>
<gene>
    <name evidence="3" type="ORF">C6Y53_06205</name>
</gene>
<dbReference type="KEGG" id="thas:C6Y53_06205"/>
<dbReference type="InterPro" id="IPR029044">
    <property type="entry name" value="Nucleotide-diphossugar_trans"/>
</dbReference>
<dbReference type="Pfam" id="PF04464">
    <property type="entry name" value="Glyphos_transf"/>
    <property type="match status" value="1"/>
</dbReference>
<dbReference type="Gene3D" id="3.40.50.12580">
    <property type="match status" value="1"/>
</dbReference>
<dbReference type="Proteomes" id="UP000237655">
    <property type="component" value="Chromosome"/>
</dbReference>
<reference evidence="4" key="1">
    <citation type="submission" date="2018-03" db="EMBL/GenBank/DDBJ databases">
        <title>Genomic analysis of the strain SH-1 isolated from shrimp intestine.</title>
        <authorList>
            <person name="Kim Y.-S."/>
            <person name="Kim S.-E."/>
            <person name="Kim K.-H."/>
        </authorList>
    </citation>
    <scope>NUCLEOTIDE SEQUENCE [LARGE SCALE GENOMIC DNA]</scope>
    <source>
        <strain evidence="4">SH-1</strain>
    </source>
</reference>
<dbReference type="Gene3D" id="3.90.550.10">
    <property type="entry name" value="Spore Coat Polysaccharide Biosynthesis Protein SpsA, Chain A"/>
    <property type="match status" value="2"/>
</dbReference>
<dbReference type="SUPFAM" id="SSF53756">
    <property type="entry name" value="UDP-Glycosyltransferase/glycogen phosphorylase"/>
    <property type="match status" value="1"/>
</dbReference>